<accession>A0AAD5HEE9</accession>
<gene>
    <name evidence="1" type="ORF">K450DRAFT_241333</name>
</gene>
<name>A0AAD5HEE9_UMBRA</name>
<dbReference type="RefSeq" id="XP_051444515.1">
    <property type="nucleotide sequence ID" value="XM_051589075.1"/>
</dbReference>
<dbReference type="AlphaFoldDB" id="A0AAD5HEE9"/>
<protein>
    <submittedName>
        <fullName evidence="1">Uncharacterized protein</fullName>
    </submittedName>
</protein>
<dbReference type="EMBL" id="MU620919">
    <property type="protein sequence ID" value="KAI8579511.1"/>
    <property type="molecule type" value="Genomic_DNA"/>
</dbReference>
<keyword evidence="2" id="KW-1185">Reference proteome</keyword>
<proteinExistence type="predicted"/>
<dbReference type="Proteomes" id="UP001206595">
    <property type="component" value="Unassembled WGS sequence"/>
</dbReference>
<evidence type="ECO:0000313" key="2">
    <source>
        <dbReference type="Proteomes" id="UP001206595"/>
    </source>
</evidence>
<comment type="caution">
    <text evidence="1">The sequence shown here is derived from an EMBL/GenBank/DDBJ whole genome shotgun (WGS) entry which is preliminary data.</text>
</comment>
<sequence>MSQRLNTYIYIFIQQQFYDSSEVIANMANSGSTIDSEIFKDAKYISHLGPNILPTAGVIFVNIALTLSPKHDTFDSASSLQ</sequence>
<dbReference type="GeneID" id="75914420"/>
<organism evidence="1 2">
    <name type="scientific">Umbelopsis ramanniana AG</name>
    <dbReference type="NCBI Taxonomy" id="1314678"/>
    <lineage>
        <taxon>Eukaryota</taxon>
        <taxon>Fungi</taxon>
        <taxon>Fungi incertae sedis</taxon>
        <taxon>Mucoromycota</taxon>
        <taxon>Mucoromycotina</taxon>
        <taxon>Umbelopsidomycetes</taxon>
        <taxon>Umbelopsidales</taxon>
        <taxon>Umbelopsidaceae</taxon>
        <taxon>Umbelopsis</taxon>
    </lineage>
</organism>
<reference evidence="1" key="2">
    <citation type="journal article" date="2022" name="Proc. Natl. Acad. Sci. U.S.A.">
        <title>Diploid-dominant life cycles characterize the early evolution of Fungi.</title>
        <authorList>
            <person name="Amses K.R."/>
            <person name="Simmons D.R."/>
            <person name="Longcore J.E."/>
            <person name="Mondo S.J."/>
            <person name="Seto K."/>
            <person name="Jeronimo G.H."/>
            <person name="Bonds A.E."/>
            <person name="Quandt C.A."/>
            <person name="Davis W.J."/>
            <person name="Chang Y."/>
            <person name="Federici B.A."/>
            <person name="Kuo A."/>
            <person name="LaButti K."/>
            <person name="Pangilinan J."/>
            <person name="Andreopoulos W."/>
            <person name="Tritt A."/>
            <person name="Riley R."/>
            <person name="Hundley H."/>
            <person name="Johnson J."/>
            <person name="Lipzen A."/>
            <person name="Barry K."/>
            <person name="Lang B.F."/>
            <person name="Cuomo C.A."/>
            <person name="Buchler N.E."/>
            <person name="Grigoriev I.V."/>
            <person name="Spatafora J.W."/>
            <person name="Stajich J.E."/>
            <person name="James T.Y."/>
        </authorList>
    </citation>
    <scope>NUCLEOTIDE SEQUENCE</scope>
    <source>
        <strain evidence="1">AG</strain>
    </source>
</reference>
<evidence type="ECO:0000313" key="1">
    <source>
        <dbReference type="EMBL" id="KAI8579511.1"/>
    </source>
</evidence>
<reference evidence="1" key="1">
    <citation type="submission" date="2021-06" db="EMBL/GenBank/DDBJ databases">
        <authorList>
            <consortium name="DOE Joint Genome Institute"/>
            <person name="Mondo S.J."/>
            <person name="Amses K.R."/>
            <person name="Simmons D.R."/>
            <person name="Longcore J.E."/>
            <person name="Seto K."/>
            <person name="Alves G.H."/>
            <person name="Bonds A.E."/>
            <person name="Quandt C.A."/>
            <person name="Davis W.J."/>
            <person name="Chang Y."/>
            <person name="Letcher P.M."/>
            <person name="Powell M.J."/>
            <person name="Kuo A."/>
            <person name="Labutti K."/>
            <person name="Pangilinan J."/>
            <person name="Andreopoulos W."/>
            <person name="Tritt A."/>
            <person name="Riley R."/>
            <person name="Hundley H."/>
            <person name="Johnson J."/>
            <person name="Lipzen A."/>
            <person name="Barry K."/>
            <person name="Berbee M.L."/>
            <person name="Buchler N.E."/>
            <person name="Grigoriev I.V."/>
            <person name="Spatafora J.W."/>
            <person name="Stajich J.E."/>
            <person name="James T.Y."/>
        </authorList>
    </citation>
    <scope>NUCLEOTIDE SEQUENCE</scope>
    <source>
        <strain evidence="1">AG</strain>
    </source>
</reference>